<keyword evidence="5" id="KW-1185">Reference proteome</keyword>
<dbReference type="SMART" id="SM00504">
    <property type="entry name" value="Ubox"/>
    <property type="match status" value="1"/>
</dbReference>
<evidence type="ECO:0000256" key="1">
    <source>
        <dbReference type="SAM" id="Coils"/>
    </source>
</evidence>
<dbReference type="InterPro" id="IPR052085">
    <property type="entry name" value="WD-SAM-U-box"/>
</dbReference>
<name>A0A813HBD7_POLGL</name>
<dbReference type="CDD" id="cd16655">
    <property type="entry name" value="RING-Ubox_WDSUB1-like"/>
    <property type="match status" value="1"/>
</dbReference>
<feature type="compositionally biased region" description="Basic and acidic residues" evidence="2">
    <location>
        <begin position="63"/>
        <end position="78"/>
    </location>
</feature>
<dbReference type="GO" id="GO:0016567">
    <property type="term" value="P:protein ubiquitination"/>
    <property type="evidence" value="ECO:0007669"/>
    <property type="project" value="InterPro"/>
</dbReference>
<dbReference type="Gene3D" id="3.30.40.10">
    <property type="entry name" value="Zinc/RING finger domain, C3HC4 (zinc finger)"/>
    <property type="match status" value="1"/>
</dbReference>
<reference evidence="4" key="1">
    <citation type="submission" date="2021-02" db="EMBL/GenBank/DDBJ databases">
        <authorList>
            <person name="Dougan E. K."/>
            <person name="Rhodes N."/>
            <person name="Thang M."/>
            <person name="Chan C."/>
        </authorList>
    </citation>
    <scope>NUCLEOTIDE SEQUENCE</scope>
</reference>
<dbReference type="Pfam" id="PF04564">
    <property type="entry name" value="U-box"/>
    <property type="match status" value="1"/>
</dbReference>
<evidence type="ECO:0000259" key="3">
    <source>
        <dbReference type="SMART" id="SM00504"/>
    </source>
</evidence>
<dbReference type="Proteomes" id="UP000654075">
    <property type="component" value="Unassembled WGS sequence"/>
</dbReference>
<dbReference type="GO" id="GO:0004842">
    <property type="term" value="F:ubiquitin-protein transferase activity"/>
    <property type="evidence" value="ECO:0007669"/>
    <property type="project" value="InterPro"/>
</dbReference>
<keyword evidence="1" id="KW-0175">Coiled coil</keyword>
<proteinExistence type="predicted"/>
<evidence type="ECO:0000256" key="2">
    <source>
        <dbReference type="SAM" id="MobiDB-lite"/>
    </source>
</evidence>
<dbReference type="OrthoDB" id="410170at2759"/>
<comment type="caution">
    <text evidence="4">The sequence shown here is derived from an EMBL/GenBank/DDBJ whole genome shotgun (WGS) entry which is preliminary data.</text>
</comment>
<sequence length="703" mass="76709">MRCDASDQNLDTIVRMNKLGMSTDMIAKALDISEGEVVGSLVKRRRAEGAAEENSTVNGVRGNDGEGDRREGDSEHEAEAVSSLVTRLLTDPLDLCCPILQSLLEDPVVAEDGNTYEREAIEGHLIVRQQSPMTNTAMGKQVQPNQGVKSQVVNYKEKTVSEIISVVPRIPSEEGAKLLRRAEDFIRPRLPDSGARTKLLQLLHLRAHLPTVLRGDAVKELLQMLVDGKDDQPLAALLGRFDALRIGSVMPSLDEKTIKRLHAVAREGSLAKTVGKVALDLELACRLAGRATDPQGAQELWQLMLQLSGAPEPGVWVEAAGVVLAALLSTLQAEETGVAAEVLEYAAIYLQDRGSHSARAQELLKTNLGLNCSADAASFPDLAKILLELACRQEDDKEAQQRLLFQAHAADPTNEAVRHCLVEVLSEVLGVEGKDQNEGLLLTMLFEEHQKVPERLLPKLQLEPAQLKQLKPTWLVVLAEQLAAANRSTEGACVAIAAAQAHEAAGNKEAAQQTYILAYGMDRSNKDASHGVVEMCSATTQRCSQLEAQNQQLRVQLASLAETVSRLDVQVRQQKGNLPVASSVEWDVSSLDVSQFVKGQSKESPRFNLASSGVEAWLKFYPKGDQAATAGKASLYVRVSTQTWIDCELFLDHRRKPVKRRATEGSYRHGYRNFGDTADKYDKVGIIVKQVELSGSGLKLLVS</sequence>
<evidence type="ECO:0000313" key="4">
    <source>
        <dbReference type="EMBL" id="CAE8634942.1"/>
    </source>
</evidence>
<dbReference type="SUPFAM" id="SSF57850">
    <property type="entry name" value="RING/U-box"/>
    <property type="match status" value="1"/>
</dbReference>
<feature type="coiled-coil region" evidence="1">
    <location>
        <begin position="536"/>
        <end position="570"/>
    </location>
</feature>
<evidence type="ECO:0000313" key="5">
    <source>
        <dbReference type="Proteomes" id="UP000654075"/>
    </source>
</evidence>
<organism evidence="4 5">
    <name type="scientific">Polarella glacialis</name>
    <name type="common">Dinoflagellate</name>
    <dbReference type="NCBI Taxonomy" id="89957"/>
    <lineage>
        <taxon>Eukaryota</taxon>
        <taxon>Sar</taxon>
        <taxon>Alveolata</taxon>
        <taxon>Dinophyceae</taxon>
        <taxon>Suessiales</taxon>
        <taxon>Suessiaceae</taxon>
        <taxon>Polarella</taxon>
    </lineage>
</organism>
<dbReference type="InterPro" id="IPR003613">
    <property type="entry name" value="Ubox_domain"/>
</dbReference>
<dbReference type="AlphaFoldDB" id="A0A813HBD7"/>
<protein>
    <recommendedName>
        <fullName evidence="3">U-box domain-containing protein</fullName>
    </recommendedName>
</protein>
<dbReference type="InterPro" id="IPR013083">
    <property type="entry name" value="Znf_RING/FYVE/PHD"/>
</dbReference>
<accession>A0A813HBD7</accession>
<feature type="domain" description="U-box" evidence="3">
    <location>
        <begin position="94"/>
        <end position="155"/>
    </location>
</feature>
<gene>
    <name evidence="4" type="ORF">PGLA1383_LOCUS50552</name>
</gene>
<dbReference type="EMBL" id="CAJNNV010031185">
    <property type="protein sequence ID" value="CAE8634942.1"/>
    <property type="molecule type" value="Genomic_DNA"/>
</dbReference>
<dbReference type="PANTHER" id="PTHR46573:SF1">
    <property type="entry name" value="WD REPEAT, SAM AND U-BOX DOMAIN-CONTAINING PROTEIN 1"/>
    <property type="match status" value="1"/>
</dbReference>
<dbReference type="PANTHER" id="PTHR46573">
    <property type="entry name" value="WD REPEAT, SAM AND U-BOX DOMAIN-CONTAINING PROTEIN 1"/>
    <property type="match status" value="1"/>
</dbReference>
<dbReference type="OMA" id="DRRNEDA"/>
<feature type="region of interest" description="Disordered" evidence="2">
    <location>
        <begin position="45"/>
        <end position="78"/>
    </location>
</feature>